<reference evidence="1" key="1">
    <citation type="journal article" date="2014" name="Front. Microbiol.">
        <title>High frequency of phylogenetically diverse reductive dehalogenase-homologous genes in deep subseafloor sedimentary metagenomes.</title>
        <authorList>
            <person name="Kawai M."/>
            <person name="Futagami T."/>
            <person name="Toyoda A."/>
            <person name="Takaki Y."/>
            <person name="Nishi S."/>
            <person name="Hori S."/>
            <person name="Arai W."/>
            <person name="Tsubouchi T."/>
            <person name="Morono Y."/>
            <person name="Uchiyama I."/>
            <person name="Ito T."/>
            <person name="Fujiyama A."/>
            <person name="Inagaki F."/>
            <person name="Takami H."/>
        </authorList>
    </citation>
    <scope>NUCLEOTIDE SEQUENCE</scope>
    <source>
        <strain evidence="1">Expedition CK06-06</strain>
    </source>
</reference>
<evidence type="ECO:0000313" key="1">
    <source>
        <dbReference type="EMBL" id="GAJ24029.1"/>
    </source>
</evidence>
<gene>
    <name evidence="1" type="ORF">S12H4_55988</name>
</gene>
<sequence>MEPPPSWWVLTYLNHTRSWNELYVQAWTNFPDHLSMAYAFHKPTRKGIWRVVRGKMVFCGYKYIWDTPIIVEQ</sequence>
<dbReference type="EMBL" id="BARW01035978">
    <property type="protein sequence ID" value="GAJ24029.1"/>
    <property type="molecule type" value="Genomic_DNA"/>
</dbReference>
<proteinExistence type="predicted"/>
<dbReference type="AlphaFoldDB" id="X1V2W9"/>
<name>X1V2W9_9ZZZZ</name>
<protein>
    <submittedName>
        <fullName evidence="1">Uncharacterized protein</fullName>
    </submittedName>
</protein>
<feature type="non-terminal residue" evidence="1">
    <location>
        <position position="73"/>
    </location>
</feature>
<comment type="caution">
    <text evidence="1">The sequence shown here is derived from an EMBL/GenBank/DDBJ whole genome shotgun (WGS) entry which is preliminary data.</text>
</comment>
<organism evidence="1">
    <name type="scientific">marine sediment metagenome</name>
    <dbReference type="NCBI Taxonomy" id="412755"/>
    <lineage>
        <taxon>unclassified sequences</taxon>
        <taxon>metagenomes</taxon>
        <taxon>ecological metagenomes</taxon>
    </lineage>
</organism>
<accession>X1V2W9</accession>